<dbReference type="PRINTS" id="PR00783">
    <property type="entry name" value="MINTRINSICP"/>
</dbReference>
<feature type="transmembrane region" description="Helical" evidence="6">
    <location>
        <begin position="101"/>
        <end position="124"/>
    </location>
</feature>
<feature type="transmembrane region" description="Helical" evidence="6">
    <location>
        <begin position="291"/>
        <end position="311"/>
    </location>
</feature>
<gene>
    <name evidence="7" type="ORF">AMS68_002871</name>
</gene>
<evidence type="ECO:0000256" key="3">
    <source>
        <dbReference type="ARBA" id="ARBA00022989"/>
    </source>
</evidence>
<proteinExistence type="inferred from homology"/>
<dbReference type="PANTHER" id="PTHR47002:SF2">
    <property type="entry name" value="AQUAPORIN AQPAE.A-LIKE"/>
    <property type="match status" value="1"/>
</dbReference>
<dbReference type="Gene3D" id="1.20.1080.10">
    <property type="entry name" value="Glycerol uptake facilitator protein"/>
    <property type="match status" value="1"/>
</dbReference>
<dbReference type="GO" id="GO:0016020">
    <property type="term" value="C:membrane"/>
    <property type="evidence" value="ECO:0007669"/>
    <property type="project" value="UniProtKB-SubCell"/>
</dbReference>
<evidence type="ECO:0000256" key="2">
    <source>
        <dbReference type="ARBA" id="ARBA00022692"/>
    </source>
</evidence>
<keyword evidence="3 6" id="KW-1133">Transmembrane helix</keyword>
<comment type="similarity">
    <text evidence="5">Belongs to the MIP/aquaporin (TC 1.A.8) family.</text>
</comment>
<evidence type="ECO:0000256" key="4">
    <source>
        <dbReference type="ARBA" id="ARBA00023136"/>
    </source>
</evidence>
<keyword evidence="5" id="KW-0813">Transport</keyword>
<sequence length="357" mass="38404">MRDEYNILATGSAQQGSSMPRSRVANITFAGRLGGNQEFIADPDSEEAQALLKKQPDAAPLRTLSASFDLRGFYDLDLWRMAFLEGWGSTSTGLTGLPQSVFAQALYAALVNWLGLSIFTLALAPITGGHLSTYGTQSSGISDKADPTITMATFFAGLSTFPRAVLYIVAQSAGAIVGAYWIRLGAGDADYFPVGVIPGCTVDTTLVSPGQLFALEFMFVLAGVFMAFGVGLDPRQAKTYGPAFGPVLVGITLGLSTLCSAILRPGYTGLSFNPARCLGLMTAKDELQYHWVHWVAPLAATILNGIFYYIAPPWAKERSIVKDATVLVRHTFAKRHQSTDHHLGHARPKVQCSICVW</sequence>
<evidence type="ECO:0000256" key="6">
    <source>
        <dbReference type="SAM" id="Phobius"/>
    </source>
</evidence>
<dbReference type="AlphaFoldDB" id="A0A6H0XRJ7"/>
<dbReference type="PANTHER" id="PTHR47002">
    <property type="entry name" value="AQUAPORIN-LIKE"/>
    <property type="match status" value="1"/>
</dbReference>
<keyword evidence="4 6" id="KW-0472">Membrane</keyword>
<dbReference type="InterPro" id="IPR000425">
    <property type="entry name" value="MIP"/>
</dbReference>
<comment type="subcellular location">
    <subcellularLocation>
        <location evidence="1">Membrane</location>
        <topology evidence="1">Multi-pass membrane protein</topology>
    </subcellularLocation>
</comment>
<dbReference type="Proteomes" id="UP000503462">
    <property type="component" value="Chromosome 2"/>
</dbReference>
<dbReference type="InterPro" id="IPR023271">
    <property type="entry name" value="Aquaporin-like"/>
</dbReference>
<feature type="transmembrane region" description="Helical" evidence="6">
    <location>
        <begin position="244"/>
        <end position="263"/>
    </location>
</feature>
<keyword evidence="2 5" id="KW-0812">Transmembrane</keyword>
<dbReference type="SUPFAM" id="SSF81338">
    <property type="entry name" value="Aquaporin-like"/>
    <property type="match status" value="1"/>
</dbReference>
<evidence type="ECO:0008006" key="9">
    <source>
        <dbReference type="Google" id="ProtNLM"/>
    </source>
</evidence>
<evidence type="ECO:0000313" key="7">
    <source>
        <dbReference type="EMBL" id="QIW97353.1"/>
    </source>
</evidence>
<evidence type="ECO:0000313" key="8">
    <source>
        <dbReference type="Proteomes" id="UP000503462"/>
    </source>
</evidence>
<evidence type="ECO:0000256" key="1">
    <source>
        <dbReference type="ARBA" id="ARBA00004141"/>
    </source>
</evidence>
<accession>A0A6H0XRJ7</accession>
<reference evidence="7 8" key="1">
    <citation type="journal article" date="2016" name="Sci. Rep.">
        <title>Peltaster fructicola genome reveals evolution from an invasive phytopathogen to an ectophytic parasite.</title>
        <authorList>
            <person name="Xu C."/>
            <person name="Chen H."/>
            <person name="Gleason M.L."/>
            <person name="Xu J.R."/>
            <person name="Liu H."/>
            <person name="Zhang R."/>
            <person name="Sun G."/>
        </authorList>
    </citation>
    <scope>NUCLEOTIDE SEQUENCE [LARGE SCALE GENOMIC DNA]</scope>
    <source>
        <strain evidence="7 8">LNHT1506</strain>
    </source>
</reference>
<keyword evidence="8" id="KW-1185">Reference proteome</keyword>
<feature type="transmembrane region" description="Helical" evidence="6">
    <location>
        <begin position="212"/>
        <end position="232"/>
    </location>
</feature>
<organism evidence="7 8">
    <name type="scientific">Peltaster fructicola</name>
    <dbReference type="NCBI Taxonomy" id="286661"/>
    <lineage>
        <taxon>Eukaryota</taxon>
        <taxon>Fungi</taxon>
        <taxon>Dikarya</taxon>
        <taxon>Ascomycota</taxon>
        <taxon>Pezizomycotina</taxon>
        <taxon>Dothideomycetes</taxon>
        <taxon>Dothideomycetes incertae sedis</taxon>
        <taxon>Peltaster</taxon>
    </lineage>
</organism>
<dbReference type="Pfam" id="PF00230">
    <property type="entry name" value="MIP"/>
    <property type="match status" value="1"/>
</dbReference>
<dbReference type="GO" id="GO:0015267">
    <property type="term" value="F:channel activity"/>
    <property type="evidence" value="ECO:0007669"/>
    <property type="project" value="InterPro"/>
</dbReference>
<dbReference type="EMBL" id="CP051140">
    <property type="protein sequence ID" value="QIW97353.1"/>
    <property type="molecule type" value="Genomic_DNA"/>
</dbReference>
<evidence type="ECO:0000256" key="5">
    <source>
        <dbReference type="RuleBase" id="RU000477"/>
    </source>
</evidence>
<protein>
    <recommendedName>
        <fullName evidence="9">Aquaporin</fullName>
    </recommendedName>
</protein>
<name>A0A6H0XRJ7_9PEZI</name>
<dbReference type="OrthoDB" id="3222at2759"/>